<name>A0A9N9BGD5_9GLOM</name>
<protein>
    <recommendedName>
        <fullName evidence="1">Phosphatidylglycerol/phosphatidylinositol transfer protein</fullName>
    </recommendedName>
</protein>
<dbReference type="AlphaFoldDB" id="A0A9N9BGD5"/>
<evidence type="ECO:0000313" key="6">
    <source>
        <dbReference type="Proteomes" id="UP000789572"/>
    </source>
</evidence>
<dbReference type="EMBL" id="CAJVPJ010000885">
    <property type="protein sequence ID" value="CAG8563057.1"/>
    <property type="molecule type" value="Genomic_DNA"/>
</dbReference>
<evidence type="ECO:0000256" key="3">
    <source>
        <dbReference type="SAM" id="SignalP"/>
    </source>
</evidence>
<dbReference type="OrthoDB" id="6409159at2759"/>
<dbReference type="Pfam" id="PF02221">
    <property type="entry name" value="E1_DerP2_DerF2"/>
    <property type="match status" value="1"/>
</dbReference>
<reference evidence="5" key="1">
    <citation type="submission" date="2021-06" db="EMBL/GenBank/DDBJ databases">
        <authorList>
            <person name="Kallberg Y."/>
            <person name="Tangrot J."/>
            <person name="Rosling A."/>
        </authorList>
    </citation>
    <scope>NUCLEOTIDE SEQUENCE</scope>
    <source>
        <strain evidence="5">IA702</strain>
    </source>
</reference>
<keyword evidence="6" id="KW-1185">Reference proteome</keyword>
<dbReference type="SUPFAM" id="SSF81296">
    <property type="entry name" value="E set domains"/>
    <property type="match status" value="1"/>
</dbReference>
<evidence type="ECO:0000256" key="2">
    <source>
        <dbReference type="ARBA" id="ARBA00022729"/>
    </source>
</evidence>
<dbReference type="InterPro" id="IPR003172">
    <property type="entry name" value="ML_dom"/>
</dbReference>
<feature type="signal peptide" evidence="3">
    <location>
        <begin position="1"/>
        <end position="20"/>
    </location>
</feature>
<accession>A0A9N9BGD5</accession>
<evidence type="ECO:0000313" key="5">
    <source>
        <dbReference type="EMBL" id="CAG8563057.1"/>
    </source>
</evidence>
<keyword evidence="2 3" id="KW-0732">Signal</keyword>
<dbReference type="InterPro" id="IPR036846">
    <property type="entry name" value="GM2-AP_sf"/>
</dbReference>
<feature type="chain" id="PRO_5040197232" description="Phosphatidylglycerol/phosphatidylinositol transfer protein" evidence="3">
    <location>
        <begin position="21"/>
        <end position="135"/>
    </location>
</feature>
<comment type="caution">
    <text evidence="5">The sequence shown here is derived from an EMBL/GenBank/DDBJ whole genome shotgun (WGS) entry which is preliminary data.</text>
</comment>
<dbReference type="Gene3D" id="2.70.220.10">
    <property type="entry name" value="Ganglioside GM2 activator"/>
    <property type="match status" value="1"/>
</dbReference>
<gene>
    <name evidence="5" type="ORF">POCULU_LOCUS5611</name>
</gene>
<feature type="domain" description="MD-2-related lipid-recognition" evidence="4">
    <location>
        <begin position="28"/>
        <end position="133"/>
    </location>
</feature>
<evidence type="ECO:0000259" key="4">
    <source>
        <dbReference type="SMART" id="SM00737"/>
    </source>
</evidence>
<dbReference type="Proteomes" id="UP000789572">
    <property type="component" value="Unassembled WGS sequence"/>
</dbReference>
<proteinExistence type="predicted"/>
<organism evidence="5 6">
    <name type="scientific">Paraglomus occultum</name>
    <dbReference type="NCBI Taxonomy" id="144539"/>
    <lineage>
        <taxon>Eukaryota</taxon>
        <taxon>Fungi</taxon>
        <taxon>Fungi incertae sedis</taxon>
        <taxon>Mucoromycota</taxon>
        <taxon>Glomeromycotina</taxon>
        <taxon>Glomeromycetes</taxon>
        <taxon>Paraglomerales</taxon>
        <taxon>Paraglomeraceae</taxon>
        <taxon>Paraglomus</taxon>
    </lineage>
</organism>
<sequence>MKHPIFFLFFVLITTSVTIARSSKRLKFYRCGNYPIPTGHVSMSPNPIVSGQHVTFNISGTATSDFTDTATVNVFISNQTYGANFCKLYKKCPVKEDTKFDISYTFKPAPANYDEITIEIDDWSRLYCATSVPPP</sequence>
<evidence type="ECO:0000256" key="1">
    <source>
        <dbReference type="ARBA" id="ARBA00016056"/>
    </source>
</evidence>
<dbReference type="InterPro" id="IPR014756">
    <property type="entry name" value="Ig_E-set"/>
</dbReference>
<dbReference type="SMART" id="SM00737">
    <property type="entry name" value="ML"/>
    <property type="match status" value="1"/>
</dbReference>